<feature type="signal peptide" evidence="2">
    <location>
        <begin position="1"/>
        <end position="15"/>
    </location>
</feature>
<dbReference type="InterPro" id="IPR026646">
    <property type="entry name" value="GPRIN2-like/GPRIN3"/>
</dbReference>
<protein>
    <submittedName>
        <fullName evidence="3">Uncharacterized protein</fullName>
    </submittedName>
</protein>
<evidence type="ECO:0000256" key="1">
    <source>
        <dbReference type="SAM" id="MobiDB-lite"/>
    </source>
</evidence>
<dbReference type="PANTHER" id="PTHR15718:SF5">
    <property type="entry name" value="G PROTEIN-REGULATED INDUCER OF NEURITE OUTGROWTH 2"/>
    <property type="match status" value="1"/>
</dbReference>
<comment type="caution">
    <text evidence="3">The sequence shown here is derived from an EMBL/GenBank/DDBJ whole genome shotgun (WGS) entry which is preliminary data.</text>
</comment>
<reference evidence="4" key="3">
    <citation type="submission" date="2022-01" db="EMBL/GenBank/DDBJ databases">
        <authorList>
            <person name="Rubenstein D.R."/>
        </authorList>
    </citation>
    <scope>NUCLEOTIDE SEQUENCE</scope>
    <source>
        <strain evidence="4">SS15</strain>
        <tissue evidence="4">Liver</tissue>
    </source>
</reference>
<accession>A0A835NWH7</accession>
<dbReference type="AlphaFoldDB" id="A0A835NWH7"/>
<feature type="compositionally biased region" description="Basic and acidic residues" evidence="1">
    <location>
        <begin position="48"/>
        <end position="64"/>
    </location>
</feature>
<keyword evidence="5" id="KW-1185">Reference proteome</keyword>
<dbReference type="OrthoDB" id="10049175at2759"/>
<dbReference type="Proteomes" id="UP000618051">
    <property type="component" value="Unassembled WGS sequence"/>
</dbReference>
<evidence type="ECO:0000313" key="5">
    <source>
        <dbReference type="Proteomes" id="UP000618051"/>
    </source>
</evidence>
<evidence type="ECO:0000256" key="2">
    <source>
        <dbReference type="SAM" id="SignalP"/>
    </source>
</evidence>
<name>A0A835NWH7_9PASS</name>
<reference evidence="4 5" key="2">
    <citation type="journal article" date="2021" name="J. Hered.">
        <title>Feather Gene Expression Elucidates the Developmental Basis of Plumage Iridescence in African Starlings.</title>
        <authorList>
            <person name="Rubenstein D.R."/>
            <person name="Corvelo A."/>
            <person name="MacManes M.D."/>
            <person name="Maia R."/>
            <person name="Narzisi G."/>
            <person name="Rousaki A."/>
            <person name="Vandenabeele P."/>
            <person name="Shawkey M.D."/>
            <person name="Solomon J."/>
        </authorList>
    </citation>
    <scope>NUCLEOTIDE SEQUENCE [LARGE SCALE GENOMIC DNA]</scope>
    <source>
        <strain evidence="4">SS15</strain>
    </source>
</reference>
<evidence type="ECO:0000313" key="4">
    <source>
        <dbReference type="EMBL" id="KAI1231680.1"/>
    </source>
</evidence>
<reference evidence="3" key="1">
    <citation type="submission" date="2020-10" db="EMBL/GenBank/DDBJ databases">
        <title>Feather gene expression reveals the developmental basis of iridescence in African starlings.</title>
        <authorList>
            <person name="Rubenstein D.R."/>
        </authorList>
    </citation>
    <scope>NUCLEOTIDE SEQUENCE</scope>
    <source>
        <strain evidence="3">SS15</strain>
        <tissue evidence="3">Liver</tissue>
    </source>
</reference>
<feature type="compositionally biased region" description="Basic and acidic residues" evidence="1">
    <location>
        <begin position="234"/>
        <end position="250"/>
    </location>
</feature>
<dbReference type="EMBL" id="JADDUC020000025">
    <property type="protein sequence ID" value="KAI1231680.1"/>
    <property type="molecule type" value="Genomic_DNA"/>
</dbReference>
<evidence type="ECO:0000313" key="3">
    <source>
        <dbReference type="EMBL" id="KAG0122610.1"/>
    </source>
</evidence>
<proteinExistence type="predicted"/>
<feature type="chain" id="PRO_5032724515" evidence="2">
    <location>
        <begin position="16"/>
        <end position="300"/>
    </location>
</feature>
<keyword evidence="2" id="KW-0732">Signal</keyword>
<dbReference type="GO" id="GO:0005886">
    <property type="term" value="C:plasma membrane"/>
    <property type="evidence" value="ECO:0007669"/>
    <property type="project" value="TreeGrafter"/>
</dbReference>
<gene>
    <name evidence="4" type="ORF">IHE44_0007758</name>
    <name evidence="3" type="ORF">IHE44_008673</name>
</gene>
<dbReference type="EMBL" id="JADDUC010000034">
    <property type="protein sequence ID" value="KAG0122610.1"/>
    <property type="molecule type" value="Genomic_DNA"/>
</dbReference>
<sequence>MLMAGRWPVGAILGLSLLDFPGQGPTGQCWNETDLSGTQLLALPGQRAQDDREPTGHHPRAKEPLPGRLLAGWLQYRALPTRRRFVDGQGMISEHPFLNALQGTCAGKVDVQSLSRARAETKDILTYPKLVSSVSESGLDAKKILKCCNVPGEQLQPAQEERAPPEAKAAPVALSSQQGADMVVTTKDMWTMTSMNDITRGLKPALEHRDAEVQTLPTMECKSVATSPAAAAEGHSHVFPEVNLQRDSETPKSPVRENYGSEMENTMFYSASFQSIVIYTGHKIQLTLVKTGESNACEPH</sequence>
<dbReference type="GO" id="GO:0031175">
    <property type="term" value="P:neuron projection development"/>
    <property type="evidence" value="ECO:0007669"/>
    <property type="project" value="TreeGrafter"/>
</dbReference>
<organism evidence="3">
    <name type="scientific">Lamprotornis superbus</name>
    <dbReference type="NCBI Taxonomy" id="245042"/>
    <lineage>
        <taxon>Eukaryota</taxon>
        <taxon>Metazoa</taxon>
        <taxon>Chordata</taxon>
        <taxon>Craniata</taxon>
        <taxon>Vertebrata</taxon>
        <taxon>Euteleostomi</taxon>
        <taxon>Archelosauria</taxon>
        <taxon>Archosauria</taxon>
        <taxon>Dinosauria</taxon>
        <taxon>Saurischia</taxon>
        <taxon>Theropoda</taxon>
        <taxon>Coelurosauria</taxon>
        <taxon>Aves</taxon>
        <taxon>Neognathae</taxon>
        <taxon>Neoaves</taxon>
        <taxon>Telluraves</taxon>
        <taxon>Australaves</taxon>
        <taxon>Passeriformes</taxon>
        <taxon>Sturnidae</taxon>
        <taxon>Lamprotornis</taxon>
    </lineage>
</organism>
<feature type="region of interest" description="Disordered" evidence="1">
    <location>
        <begin position="45"/>
        <end position="64"/>
    </location>
</feature>
<dbReference type="PANTHER" id="PTHR15718">
    <property type="entry name" value="G PROTEIN-REGULATED INDUCER OF NEURITE OUTGROWTH C-TERMINAL DOMAIN-CONTAINING PROTEIN"/>
    <property type="match status" value="1"/>
</dbReference>
<feature type="region of interest" description="Disordered" evidence="1">
    <location>
        <begin position="226"/>
        <end position="255"/>
    </location>
</feature>